<evidence type="ECO:0000313" key="2">
    <source>
        <dbReference type="Proteomes" id="UP000187203"/>
    </source>
</evidence>
<evidence type="ECO:0000313" key="1">
    <source>
        <dbReference type="EMBL" id="OMO57139.1"/>
    </source>
</evidence>
<protein>
    <submittedName>
        <fullName evidence="1">Uncharacterized protein</fullName>
    </submittedName>
</protein>
<accession>A0A1R3GGF0</accession>
<dbReference type="EMBL" id="AWUE01022633">
    <property type="protein sequence ID" value="OMO57139.1"/>
    <property type="molecule type" value="Genomic_DNA"/>
</dbReference>
<name>A0A1R3GGF0_9ROSI</name>
<reference evidence="2" key="1">
    <citation type="submission" date="2013-09" db="EMBL/GenBank/DDBJ databases">
        <title>Corchorus olitorius genome sequencing.</title>
        <authorList>
            <person name="Alam M."/>
            <person name="Haque M.S."/>
            <person name="Islam M.S."/>
            <person name="Emdad E.M."/>
            <person name="Islam M.M."/>
            <person name="Ahmed B."/>
            <person name="Halim A."/>
            <person name="Hossen Q.M.M."/>
            <person name="Hossain M.Z."/>
            <person name="Ahmed R."/>
            <person name="Khan M.M."/>
            <person name="Islam R."/>
            <person name="Rashid M.M."/>
            <person name="Khan S.A."/>
            <person name="Rahman M.S."/>
            <person name="Alam M."/>
            <person name="Yahiya A.S."/>
            <person name="Khan M.S."/>
            <person name="Azam M.S."/>
            <person name="Haque T."/>
            <person name="Lashkar M.Z.H."/>
            <person name="Akhand A.I."/>
            <person name="Morshed G."/>
            <person name="Roy S."/>
            <person name="Uddin K.S."/>
            <person name="Rabeya T."/>
            <person name="Hossain A.S."/>
            <person name="Chowdhury A."/>
            <person name="Snigdha A.R."/>
            <person name="Mortoza M.S."/>
            <person name="Matin S.A."/>
            <person name="Hoque S.M.E."/>
            <person name="Islam M.K."/>
            <person name="Roy D.K."/>
            <person name="Haider R."/>
            <person name="Moosa M.M."/>
            <person name="Elias S.M."/>
            <person name="Hasan A.M."/>
            <person name="Jahan S."/>
            <person name="Shafiuddin M."/>
            <person name="Mahmood N."/>
            <person name="Shommy N.S."/>
        </authorList>
    </citation>
    <scope>NUCLEOTIDE SEQUENCE [LARGE SCALE GENOMIC DNA]</scope>
    <source>
        <strain evidence="2">cv. O-4</strain>
    </source>
</reference>
<organism evidence="1 2">
    <name type="scientific">Corchorus olitorius</name>
    <dbReference type="NCBI Taxonomy" id="93759"/>
    <lineage>
        <taxon>Eukaryota</taxon>
        <taxon>Viridiplantae</taxon>
        <taxon>Streptophyta</taxon>
        <taxon>Embryophyta</taxon>
        <taxon>Tracheophyta</taxon>
        <taxon>Spermatophyta</taxon>
        <taxon>Magnoliopsida</taxon>
        <taxon>eudicotyledons</taxon>
        <taxon>Gunneridae</taxon>
        <taxon>Pentapetalae</taxon>
        <taxon>rosids</taxon>
        <taxon>malvids</taxon>
        <taxon>Malvales</taxon>
        <taxon>Malvaceae</taxon>
        <taxon>Grewioideae</taxon>
        <taxon>Apeibeae</taxon>
        <taxon>Corchorus</taxon>
    </lineage>
</organism>
<sequence length="72" mass="8620">MAKPKCLLSRIRRLRWEIGVLEVSIRHHIRSWDDLAKAFVDQYSYLVELALNRETLKAMERKPIESYTEFAQ</sequence>
<comment type="caution">
    <text evidence="1">The sequence shown here is derived from an EMBL/GenBank/DDBJ whole genome shotgun (WGS) entry which is preliminary data.</text>
</comment>
<dbReference type="OrthoDB" id="1432691at2759"/>
<gene>
    <name evidence="1" type="ORF">COLO4_35499</name>
</gene>
<proteinExistence type="predicted"/>
<keyword evidence="2" id="KW-1185">Reference proteome</keyword>
<dbReference type="Proteomes" id="UP000187203">
    <property type="component" value="Unassembled WGS sequence"/>
</dbReference>
<dbReference type="AlphaFoldDB" id="A0A1R3GGF0"/>